<sequence length="125" mass="14214">MAAIYYREKQEELGRRLLSCFIPCTSSSDPSDLLQQQVDQAQTWWTKEALVLSPSGKSQAENNNIAVKDLEPLIWWITISREIKYMMSIDSKGPCLLMDFSKNCKKPKLSLEISTGKMKPDDGIL</sequence>
<gene>
    <name evidence="1" type="ORF">L484_012436</name>
</gene>
<reference evidence="2" key="1">
    <citation type="submission" date="2013-01" db="EMBL/GenBank/DDBJ databases">
        <title>Draft Genome Sequence of a Mulberry Tree, Morus notabilis C.K. Schneid.</title>
        <authorList>
            <person name="He N."/>
            <person name="Zhao S."/>
        </authorList>
    </citation>
    <scope>NUCLEOTIDE SEQUENCE</scope>
</reference>
<dbReference type="AlphaFoldDB" id="W9RQ94"/>
<dbReference type="Proteomes" id="UP000030645">
    <property type="component" value="Unassembled WGS sequence"/>
</dbReference>
<name>W9RQ94_9ROSA</name>
<evidence type="ECO:0000313" key="1">
    <source>
        <dbReference type="EMBL" id="EXC03821.1"/>
    </source>
</evidence>
<dbReference type="EMBL" id="KE345396">
    <property type="protein sequence ID" value="EXC03821.1"/>
    <property type="molecule type" value="Genomic_DNA"/>
</dbReference>
<accession>W9RQ94</accession>
<keyword evidence="2" id="KW-1185">Reference proteome</keyword>
<evidence type="ECO:0000313" key="2">
    <source>
        <dbReference type="Proteomes" id="UP000030645"/>
    </source>
</evidence>
<organism evidence="1 2">
    <name type="scientific">Morus notabilis</name>
    <dbReference type="NCBI Taxonomy" id="981085"/>
    <lineage>
        <taxon>Eukaryota</taxon>
        <taxon>Viridiplantae</taxon>
        <taxon>Streptophyta</taxon>
        <taxon>Embryophyta</taxon>
        <taxon>Tracheophyta</taxon>
        <taxon>Spermatophyta</taxon>
        <taxon>Magnoliopsida</taxon>
        <taxon>eudicotyledons</taxon>
        <taxon>Gunneridae</taxon>
        <taxon>Pentapetalae</taxon>
        <taxon>rosids</taxon>
        <taxon>fabids</taxon>
        <taxon>Rosales</taxon>
        <taxon>Moraceae</taxon>
        <taxon>Moreae</taxon>
        <taxon>Morus</taxon>
    </lineage>
</organism>
<proteinExistence type="predicted"/>
<protein>
    <submittedName>
        <fullName evidence="1">Uncharacterized protein</fullName>
    </submittedName>
</protein>